<evidence type="ECO:0000259" key="3">
    <source>
        <dbReference type="PROSITE" id="PS50110"/>
    </source>
</evidence>
<gene>
    <name evidence="4" type="ORF">AWH51_12355</name>
</gene>
<name>A0A154UZR2_9MICO</name>
<accession>A0A154UZR2</accession>
<dbReference type="GO" id="GO:0003677">
    <property type="term" value="F:DNA binding"/>
    <property type="evidence" value="ECO:0007669"/>
    <property type="project" value="UniProtKB-KW"/>
</dbReference>
<keyword evidence="2" id="KW-0597">Phosphoprotein</keyword>
<dbReference type="Proteomes" id="UP000076218">
    <property type="component" value="Unassembled WGS sequence"/>
</dbReference>
<dbReference type="AlphaFoldDB" id="A0A154UZR2"/>
<evidence type="ECO:0000256" key="1">
    <source>
        <dbReference type="ARBA" id="ARBA00023125"/>
    </source>
</evidence>
<dbReference type="STRING" id="31965.AWH51_12355"/>
<organism evidence="4 5">
    <name type="scientific">Clavibacter tessellarius</name>
    <dbReference type="NCBI Taxonomy" id="31965"/>
    <lineage>
        <taxon>Bacteria</taxon>
        <taxon>Bacillati</taxon>
        <taxon>Actinomycetota</taxon>
        <taxon>Actinomycetes</taxon>
        <taxon>Micrococcales</taxon>
        <taxon>Microbacteriaceae</taxon>
        <taxon>Clavibacter</taxon>
    </lineage>
</organism>
<dbReference type="Gene3D" id="3.40.50.2300">
    <property type="match status" value="1"/>
</dbReference>
<dbReference type="InterPro" id="IPR036388">
    <property type="entry name" value="WH-like_DNA-bd_sf"/>
</dbReference>
<evidence type="ECO:0000256" key="2">
    <source>
        <dbReference type="PROSITE-ProRule" id="PRU00169"/>
    </source>
</evidence>
<protein>
    <submittedName>
        <fullName evidence="4">Transcriptional regulator</fullName>
    </submittedName>
</protein>
<dbReference type="EMBL" id="LQXA01000039">
    <property type="protein sequence ID" value="KZC94620.1"/>
    <property type="molecule type" value="Genomic_DNA"/>
</dbReference>
<dbReference type="PROSITE" id="PS50110">
    <property type="entry name" value="RESPONSE_REGULATORY"/>
    <property type="match status" value="1"/>
</dbReference>
<feature type="modified residue" description="4-aspartylphosphate" evidence="2">
    <location>
        <position position="72"/>
    </location>
</feature>
<proteinExistence type="predicted"/>
<dbReference type="InterPro" id="IPR011006">
    <property type="entry name" value="CheY-like_superfamily"/>
</dbReference>
<dbReference type="GO" id="GO:0000160">
    <property type="term" value="P:phosphorelay signal transduction system"/>
    <property type="evidence" value="ECO:0007669"/>
    <property type="project" value="InterPro"/>
</dbReference>
<dbReference type="GO" id="GO:0006355">
    <property type="term" value="P:regulation of DNA-templated transcription"/>
    <property type="evidence" value="ECO:0007669"/>
    <property type="project" value="InterPro"/>
</dbReference>
<dbReference type="OrthoDB" id="4928917at2"/>
<dbReference type="SUPFAM" id="SSF52172">
    <property type="entry name" value="CheY-like"/>
    <property type="match status" value="1"/>
</dbReference>
<evidence type="ECO:0000313" key="5">
    <source>
        <dbReference type="Proteomes" id="UP000076218"/>
    </source>
</evidence>
<keyword evidence="1" id="KW-0238">DNA-binding</keyword>
<feature type="domain" description="Response regulatory" evidence="3">
    <location>
        <begin position="21"/>
        <end position="136"/>
    </location>
</feature>
<comment type="caution">
    <text evidence="4">The sequence shown here is derived from an EMBL/GenBank/DDBJ whole genome shotgun (WGS) entry which is preliminary data.</text>
</comment>
<dbReference type="InterPro" id="IPR016032">
    <property type="entry name" value="Sig_transdc_resp-reg_C-effctor"/>
</dbReference>
<evidence type="ECO:0000313" key="4">
    <source>
        <dbReference type="EMBL" id="KZC94620.1"/>
    </source>
</evidence>
<reference evidence="4 5" key="1">
    <citation type="submission" date="2016-01" db="EMBL/GenBank/DDBJ databases">
        <title>Draft genome sequence of Clavibacter michiganensis subsp. tessellarius DOAB 609.</title>
        <authorList>
            <person name="Tambong J.T."/>
        </authorList>
    </citation>
    <scope>NUCLEOTIDE SEQUENCE [LARGE SCALE GENOMIC DNA]</scope>
    <source>
        <strain evidence="4 5">DOAB 609</strain>
    </source>
</reference>
<dbReference type="InterPro" id="IPR001789">
    <property type="entry name" value="Sig_transdc_resp-reg_receiver"/>
</dbReference>
<dbReference type="SUPFAM" id="SSF46894">
    <property type="entry name" value="C-terminal effector domain of the bipartite response regulators"/>
    <property type="match status" value="1"/>
</dbReference>
<dbReference type="Gene3D" id="1.10.10.10">
    <property type="entry name" value="Winged helix-like DNA-binding domain superfamily/Winged helix DNA-binding domain"/>
    <property type="match status" value="1"/>
</dbReference>
<sequence>MRLPGAGPRSADGRGIAQPVRVAVLMGQVPALDEVCSILRERAPEVDVVVGTTGWLQLVQSPRFPTEVVVLDYELADAVSLEGRVRSCRAAGASVVVLSRSGSPEVRRRVLDSGAAALLAGPVPARDIVAAVRSVVAAARTAVPAPEPAPAFTSPRLSQGEEQALRLYVTGRSTLDVAAQMNVQYETAKTYLRRARAKYRLVGRAAGRRADLIERAAEDGYLR</sequence>